<comment type="caution">
    <text evidence="1">The sequence shown here is derived from an EMBL/GenBank/DDBJ whole genome shotgun (WGS) entry which is preliminary data.</text>
</comment>
<keyword evidence="2" id="KW-1185">Reference proteome</keyword>
<dbReference type="RefSeq" id="WP_204447505.1">
    <property type="nucleotide sequence ID" value="NZ_JACJKY010000018.1"/>
</dbReference>
<evidence type="ECO:0000313" key="2">
    <source>
        <dbReference type="Proteomes" id="UP000774750"/>
    </source>
</evidence>
<dbReference type="Proteomes" id="UP000774750">
    <property type="component" value="Unassembled WGS sequence"/>
</dbReference>
<proteinExistence type="predicted"/>
<evidence type="ECO:0000313" key="1">
    <source>
        <dbReference type="EMBL" id="MBM6921508.1"/>
    </source>
</evidence>
<protein>
    <submittedName>
        <fullName evidence="1">Type IV toxin-antitoxin system AbiEi family antitoxin domain-containing protein</fullName>
    </submittedName>
</protein>
<gene>
    <name evidence="1" type="ORF">H6A12_10105</name>
</gene>
<reference evidence="1" key="1">
    <citation type="submission" date="2020-08" db="EMBL/GenBank/DDBJ databases">
        <authorList>
            <person name="Cejkova D."/>
            <person name="Kubasova T."/>
            <person name="Jahodarova E."/>
            <person name="Rychlik I."/>
        </authorList>
    </citation>
    <scope>NUCLEOTIDE SEQUENCE</scope>
    <source>
        <strain evidence="1">An559</strain>
    </source>
</reference>
<organism evidence="1 2">
    <name type="scientific">Merdimmobilis hominis</name>
    <dbReference type="NCBI Taxonomy" id="2897707"/>
    <lineage>
        <taxon>Bacteria</taxon>
        <taxon>Bacillati</taxon>
        <taxon>Bacillota</taxon>
        <taxon>Clostridia</taxon>
        <taxon>Eubacteriales</taxon>
        <taxon>Oscillospiraceae</taxon>
        <taxon>Merdimmobilis</taxon>
    </lineage>
</organism>
<reference evidence="1" key="2">
    <citation type="journal article" date="2021" name="Sci. Rep.">
        <title>The distribution of antibiotic resistance genes in chicken gut microbiota commensals.</title>
        <authorList>
            <person name="Juricova H."/>
            <person name="Matiasovicova J."/>
            <person name="Kubasova T."/>
            <person name="Cejkova D."/>
            <person name="Rychlik I."/>
        </authorList>
    </citation>
    <scope>NUCLEOTIDE SEQUENCE</scope>
    <source>
        <strain evidence="1">An559</strain>
    </source>
</reference>
<accession>A0A939BFE5</accession>
<sequence>MIKSKRFEQLDKLIVEHDGMLRTSQVIDCGIAKAIFYEYVKKKNLQQVAHGIYVSEDAWVDGMFLLHLRCSQAIFSHESALFFHDLTDREPSPYAITVRRGYSTTRLKAEGFSVYTIKSELYEIGLTTGQTPFGHAVPIYDMERTICDLIRSRNSIEMQTFQGALKMYARRKDKDLRTLMRYAGMFRVEKILRQYLEVLL</sequence>
<name>A0A939BFE5_9FIRM</name>
<dbReference type="EMBL" id="JACJKY010000018">
    <property type="protein sequence ID" value="MBM6921508.1"/>
    <property type="molecule type" value="Genomic_DNA"/>
</dbReference>
<dbReference type="AlphaFoldDB" id="A0A939BFE5"/>